<dbReference type="RefSeq" id="WP_205871952.1">
    <property type="nucleotide sequence ID" value="NZ_CP070872.1"/>
</dbReference>
<reference evidence="7 8" key="1">
    <citation type="submission" date="2021-02" db="EMBL/GenBank/DDBJ databases">
        <title>Complete genome sequence of Lactococcus lactis strain K_LL004.</title>
        <authorList>
            <person name="Kim H.B."/>
        </authorList>
    </citation>
    <scope>NUCLEOTIDE SEQUENCE [LARGE SCALE GENOMIC DNA]</scope>
    <source>
        <strain evidence="7 8">K_LL004</strain>
    </source>
</reference>
<evidence type="ECO:0000256" key="4">
    <source>
        <dbReference type="ARBA" id="ARBA00048782"/>
    </source>
</evidence>
<keyword evidence="2 5" id="KW-0560">Oxidoreductase</keyword>
<dbReference type="NCBIfam" id="TIGR00401">
    <property type="entry name" value="msrA"/>
    <property type="match status" value="1"/>
</dbReference>
<evidence type="ECO:0000256" key="2">
    <source>
        <dbReference type="ARBA" id="ARBA00023002"/>
    </source>
</evidence>
<evidence type="ECO:0000313" key="7">
    <source>
        <dbReference type="EMBL" id="QSE76652.1"/>
    </source>
</evidence>
<dbReference type="EMBL" id="CP070872">
    <property type="protein sequence ID" value="QSE76652.1"/>
    <property type="molecule type" value="Genomic_DNA"/>
</dbReference>
<comment type="similarity">
    <text evidence="1 5">Belongs to the MsrA Met sulfoxide reductase family.</text>
</comment>
<keyword evidence="8" id="KW-1185">Reference proteome</keyword>
<feature type="active site" evidence="5">
    <location>
        <position position="12"/>
    </location>
</feature>
<comment type="catalytic activity">
    <reaction evidence="4 5">
        <text>[thioredoxin]-disulfide + L-methionine + H2O = L-methionine (S)-S-oxide + [thioredoxin]-dithiol</text>
        <dbReference type="Rhea" id="RHEA:19993"/>
        <dbReference type="Rhea" id="RHEA-COMP:10698"/>
        <dbReference type="Rhea" id="RHEA-COMP:10700"/>
        <dbReference type="ChEBI" id="CHEBI:15377"/>
        <dbReference type="ChEBI" id="CHEBI:29950"/>
        <dbReference type="ChEBI" id="CHEBI:50058"/>
        <dbReference type="ChEBI" id="CHEBI:57844"/>
        <dbReference type="ChEBI" id="CHEBI:58772"/>
        <dbReference type="EC" id="1.8.4.11"/>
    </reaction>
</comment>
<dbReference type="EC" id="1.8.4.11" evidence="5"/>
<dbReference type="PANTHER" id="PTHR43774:SF1">
    <property type="entry name" value="PEPTIDE METHIONINE SULFOXIDE REDUCTASE MSRA 2"/>
    <property type="match status" value="1"/>
</dbReference>
<dbReference type="SUPFAM" id="SSF55068">
    <property type="entry name" value="Peptide methionine sulfoxide reductase"/>
    <property type="match status" value="1"/>
</dbReference>
<name>A0AA45KFZ1_9LACT</name>
<dbReference type="PANTHER" id="PTHR43774">
    <property type="entry name" value="PEPTIDE METHIONINE SULFOXIDE REDUCTASE"/>
    <property type="match status" value="1"/>
</dbReference>
<protein>
    <recommendedName>
        <fullName evidence="5">Peptide methionine sulfoxide reductase MsrA</fullName>
        <shortName evidence="5">Protein-methionine-S-oxide reductase</shortName>
        <ecNumber evidence="5">1.8.4.11</ecNumber>
    </recommendedName>
    <alternativeName>
        <fullName evidence="5">Peptide-methionine (S)-S-oxide reductase</fullName>
        <shortName evidence="5">Peptide Met(O) reductase</shortName>
    </alternativeName>
</protein>
<sequence>MATERAIFAGGCFWCMVQPFEEREGILSVISGYTGGNVENPTYEQVKKHLTGHTEAVEIIFDNSKITYQSLVELYWTLTDPTDAFGQFEDRGDNYRPVIFVENDTQREIAEKSKADLQARGNFDGPIVTTIEPVQKFWPAEDYHQGFYKKNPEDYAQSSKIRHDFLEEHWKTKASATK</sequence>
<comment type="function">
    <text evidence="5">Has an important function as a repair enzyme for proteins that have been inactivated by oxidation. Catalyzes the reversible oxidation-reduction of methionine sulfoxide in proteins to methionine.</text>
</comment>
<dbReference type="InterPro" id="IPR036509">
    <property type="entry name" value="Met_Sox_Rdtase_MsrA_sf"/>
</dbReference>
<evidence type="ECO:0000259" key="6">
    <source>
        <dbReference type="Pfam" id="PF01625"/>
    </source>
</evidence>
<accession>A0AA45KFZ1</accession>
<dbReference type="Pfam" id="PF01625">
    <property type="entry name" value="PMSR"/>
    <property type="match status" value="1"/>
</dbReference>
<dbReference type="Gene3D" id="3.30.1060.10">
    <property type="entry name" value="Peptide methionine sulphoxide reductase MsrA"/>
    <property type="match status" value="1"/>
</dbReference>
<dbReference type="AlphaFoldDB" id="A0AA45KFZ1"/>
<evidence type="ECO:0000256" key="3">
    <source>
        <dbReference type="ARBA" id="ARBA00047806"/>
    </source>
</evidence>
<proteinExistence type="inferred from homology"/>
<dbReference type="KEGG" id="lti:JW886_09410"/>
<comment type="catalytic activity">
    <reaction evidence="3 5">
        <text>L-methionyl-[protein] + [thioredoxin]-disulfide + H2O = L-methionyl-(S)-S-oxide-[protein] + [thioredoxin]-dithiol</text>
        <dbReference type="Rhea" id="RHEA:14217"/>
        <dbReference type="Rhea" id="RHEA-COMP:10698"/>
        <dbReference type="Rhea" id="RHEA-COMP:10700"/>
        <dbReference type="Rhea" id="RHEA-COMP:12313"/>
        <dbReference type="Rhea" id="RHEA-COMP:12315"/>
        <dbReference type="ChEBI" id="CHEBI:15377"/>
        <dbReference type="ChEBI" id="CHEBI:16044"/>
        <dbReference type="ChEBI" id="CHEBI:29950"/>
        <dbReference type="ChEBI" id="CHEBI:44120"/>
        <dbReference type="ChEBI" id="CHEBI:50058"/>
        <dbReference type="EC" id="1.8.4.11"/>
    </reaction>
</comment>
<evidence type="ECO:0000256" key="1">
    <source>
        <dbReference type="ARBA" id="ARBA00005591"/>
    </source>
</evidence>
<dbReference type="HAMAP" id="MF_01401">
    <property type="entry name" value="MsrA"/>
    <property type="match status" value="1"/>
</dbReference>
<evidence type="ECO:0000256" key="5">
    <source>
        <dbReference type="HAMAP-Rule" id="MF_01401"/>
    </source>
</evidence>
<dbReference type="GO" id="GO:0008113">
    <property type="term" value="F:peptide-methionine (S)-S-oxide reductase activity"/>
    <property type="evidence" value="ECO:0007669"/>
    <property type="project" value="UniProtKB-UniRule"/>
</dbReference>
<dbReference type="Proteomes" id="UP000663608">
    <property type="component" value="Chromosome"/>
</dbReference>
<organism evidence="7 8">
    <name type="scientific">Lactococcus taiwanensis</name>
    <dbReference type="NCBI Taxonomy" id="1151742"/>
    <lineage>
        <taxon>Bacteria</taxon>
        <taxon>Bacillati</taxon>
        <taxon>Bacillota</taxon>
        <taxon>Bacilli</taxon>
        <taxon>Lactobacillales</taxon>
        <taxon>Streptococcaceae</taxon>
        <taxon>Lactococcus</taxon>
    </lineage>
</organism>
<dbReference type="InterPro" id="IPR002569">
    <property type="entry name" value="Met_Sox_Rdtase_MsrA_dom"/>
</dbReference>
<evidence type="ECO:0000313" key="8">
    <source>
        <dbReference type="Proteomes" id="UP000663608"/>
    </source>
</evidence>
<feature type="domain" description="Peptide methionine sulphoxide reductase MsrA" evidence="6">
    <location>
        <begin position="6"/>
        <end position="156"/>
    </location>
</feature>
<gene>
    <name evidence="5 7" type="primary">msrA</name>
    <name evidence="7" type="ORF">JW886_09410</name>
</gene>